<protein>
    <submittedName>
        <fullName evidence="6">N-acetylglucosamine-6-phosphate deacetylase</fullName>
    </submittedName>
</protein>
<gene>
    <name evidence="6" type="ORF">B7O98_09185</name>
</gene>
<dbReference type="InterPro" id="IPR032466">
    <property type="entry name" value="Metal_Hydrolase"/>
</dbReference>
<dbReference type="InterPro" id="IPR011059">
    <property type="entry name" value="Metal-dep_hydrolase_composite"/>
</dbReference>
<evidence type="ECO:0000313" key="6">
    <source>
        <dbReference type="EMBL" id="PUA31552.1"/>
    </source>
</evidence>
<evidence type="ECO:0000256" key="2">
    <source>
        <dbReference type="ARBA" id="ARBA00022723"/>
    </source>
</evidence>
<dbReference type="Pfam" id="PF01979">
    <property type="entry name" value="Amidohydro_1"/>
    <property type="match status" value="1"/>
</dbReference>
<keyword evidence="2" id="KW-0479">Metal-binding</keyword>
<evidence type="ECO:0000259" key="5">
    <source>
        <dbReference type="Pfam" id="PF01979"/>
    </source>
</evidence>
<dbReference type="SUPFAM" id="SSF51556">
    <property type="entry name" value="Metallo-dependent hydrolases"/>
    <property type="match status" value="1"/>
</dbReference>
<dbReference type="GO" id="GO:0008448">
    <property type="term" value="F:N-acetylglucosamine-6-phosphate deacetylase activity"/>
    <property type="evidence" value="ECO:0007669"/>
    <property type="project" value="InterPro"/>
</dbReference>
<dbReference type="GO" id="GO:0006046">
    <property type="term" value="P:N-acetylglucosamine catabolic process"/>
    <property type="evidence" value="ECO:0007669"/>
    <property type="project" value="TreeGrafter"/>
</dbReference>
<dbReference type="AlphaFoldDB" id="A0A2R7Y3Z7"/>
<dbReference type="PANTHER" id="PTHR11113">
    <property type="entry name" value="N-ACETYLGLUCOSAMINE-6-PHOSPHATE DEACETYLASE"/>
    <property type="match status" value="1"/>
</dbReference>
<evidence type="ECO:0000256" key="1">
    <source>
        <dbReference type="ARBA" id="ARBA00010716"/>
    </source>
</evidence>
<organism evidence="6 7">
    <name type="scientific">Zestosphaera tikiterensis</name>
    <dbReference type="NCBI Taxonomy" id="1973259"/>
    <lineage>
        <taxon>Archaea</taxon>
        <taxon>Thermoproteota</taxon>
        <taxon>Thermoprotei</taxon>
        <taxon>Desulfurococcales</taxon>
        <taxon>Desulfurococcaceae</taxon>
        <taxon>Zestosphaera</taxon>
    </lineage>
</organism>
<dbReference type="NCBIfam" id="TIGR00221">
    <property type="entry name" value="nagA"/>
    <property type="match status" value="1"/>
</dbReference>
<dbReference type="InterPro" id="IPR003764">
    <property type="entry name" value="GlcNAc_6-P_deAcase"/>
</dbReference>
<sequence length="393" mass="42595">MGLILRHAHIITPTHEIRDGYIVIDENGDISEVGWEPLKNELGYDELSLDGYLVGPGFIDTHIHGFKGIDVMNASASDMVKLAKELTTRGVTSFIPTTVSAPHEDLLKVCRVVKEVMGFNDIYGARILGLHLEGPYINPEKAGAHNKDFIRDPNVTEFNQYLLESGGFIREVTIAPELRGSLDFIKYVSSKGVVVQVGHTEASYETTLKAIAYGASKATHLYNAMGSIHHRSPGAPIALLSSKEVFIELIADYIHVAPEMLKFTIDYARHDRVVLITDAISAAGLGDGDYLLGGLEVVVKDGIARLKSTGALAGSTLTMDKALKNVRALGYSLEQTFTMLSTTPAKSVGAVFKERVGLIKPGFKADLVVLNNSLDVVATFVNGNLIYKGMLPV</sequence>
<evidence type="ECO:0000256" key="3">
    <source>
        <dbReference type="ARBA" id="ARBA00022801"/>
    </source>
</evidence>
<dbReference type="InterPro" id="IPR006680">
    <property type="entry name" value="Amidohydro-rel"/>
</dbReference>
<accession>A0A2R7Y3Z7</accession>
<evidence type="ECO:0000313" key="7">
    <source>
        <dbReference type="Proteomes" id="UP000244093"/>
    </source>
</evidence>
<name>A0A2R7Y3Z7_9CREN</name>
<dbReference type="EMBL" id="NBVN01000009">
    <property type="protein sequence ID" value="PUA31552.1"/>
    <property type="molecule type" value="Genomic_DNA"/>
</dbReference>
<dbReference type="Proteomes" id="UP000244093">
    <property type="component" value="Unassembled WGS sequence"/>
</dbReference>
<dbReference type="Gene3D" id="2.30.40.10">
    <property type="entry name" value="Urease, subunit C, domain 1"/>
    <property type="match status" value="1"/>
</dbReference>
<comment type="similarity">
    <text evidence="1">Belongs to the metallo-dependent hydrolases superfamily. NagA family.</text>
</comment>
<dbReference type="PIRSF" id="PIRSF038994">
    <property type="entry name" value="NagA"/>
    <property type="match status" value="1"/>
</dbReference>
<feature type="domain" description="Amidohydrolase-related" evidence="5">
    <location>
        <begin position="54"/>
        <end position="385"/>
    </location>
</feature>
<dbReference type="PANTHER" id="PTHR11113:SF14">
    <property type="entry name" value="N-ACETYLGLUCOSAMINE-6-PHOSPHATE DEACETYLASE"/>
    <property type="match status" value="1"/>
</dbReference>
<dbReference type="CDD" id="cd00854">
    <property type="entry name" value="NagA"/>
    <property type="match status" value="1"/>
</dbReference>
<proteinExistence type="inferred from homology"/>
<reference evidence="6 7" key="1">
    <citation type="journal article" date="2018" name="Syst. Appl. Microbiol.">
        <title>A new symbiotic nanoarchaeote (Candidatus Nanoclepta minutus) and its host (Zestosphaera tikiterensis gen. nov., sp. nov.) from a New Zealand hot spring.</title>
        <authorList>
            <person name="St John E."/>
            <person name="Liu Y."/>
            <person name="Podar M."/>
            <person name="Stott M.B."/>
            <person name="Meneghin J."/>
            <person name="Chen Z."/>
            <person name="Lagutin K."/>
            <person name="Mitchell K."/>
            <person name="Reysenbach A.L."/>
        </authorList>
    </citation>
    <scope>NUCLEOTIDE SEQUENCE [LARGE SCALE GENOMIC DNA]</scope>
    <source>
        <strain evidence="6">NZ3</strain>
    </source>
</reference>
<keyword evidence="3" id="KW-0378">Hydrolase</keyword>
<keyword evidence="4" id="KW-0119">Carbohydrate metabolism</keyword>
<dbReference type="Gene3D" id="3.20.20.140">
    <property type="entry name" value="Metal-dependent hydrolases"/>
    <property type="match status" value="1"/>
</dbReference>
<dbReference type="SUPFAM" id="SSF51338">
    <property type="entry name" value="Composite domain of metallo-dependent hydrolases"/>
    <property type="match status" value="1"/>
</dbReference>
<comment type="caution">
    <text evidence="6">The sequence shown here is derived from an EMBL/GenBank/DDBJ whole genome shotgun (WGS) entry which is preliminary data.</text>
</comment>
<dbReference type="GO" id="GO:0046872">
    <property type="term" value="F:metal ion binding"/>
    <property type="evidence" value="ECO:0007669"/>
    <property type="project" value="UniProtKB-KW"/>
</dbReference>
<dbReference type="FunFam" id="3.20.20.140:FF:000004">
    <property type="entry name" value="N-acetylglucosamine-6-phosphate deacetylase"/>
    <property type="match status" value="1"/>
</dbReference>
<evidence type="ECO:0000256" key="4">
    <source>
        <dbReference type="ARBA" id="ARBA00023277"/>
    </source>
</evidence>